<protein>
    <recommendedName>
        <fullName evidence="12">MscS mechanosensitive ion channel</fullName>
    </recommendedName>
</protein>
<dbReference type="PANTHER" id="PTHR30460">
    <property type="entry name" value="MODERATE CONDUCTANCE MECHANOSENSITIVE CHANNEL YBIO"/>
    <property type="match status" value="1"/>
</dbReference>
<organism evidence="10 11">
    <name type="scientific">Limnospira platensis NIES-46</name>
    <dbReference type="NCBI Taxonomy" id="1236695"/>
    <lineage>
        <taxon>Bacteria</taxon>
        <taxon>Bacillati</taxon>
        <taxon>Cyanobacteriota</taxon>
        <taxon>Cyanophyceae</taxon>
        <taxon>Oscillatoriophycideae</taxon>
        <taxon>Oscillatoriales</taxon>
        <taxon>Sirenicapillariaceae</taxon>
        <taxon>Limnospira</taxon>
    </lineage>
</organism>
<dbReference type="InterPro" id="IPR010920">
    <property type="entry name" value="LSM_dom_sf"/>
</dbReference>
<evidence type="ECO:0000256" key="2">
    <source>
        <dbReference type="ARBA" id="ARBA00008017"/>
    </source>
</evidence>
<keyword evidence="3" id="KW-1003">Cell membrane</keyword>
<dbReference type="Gene3D" id="1.10.287.1260">
    <property type="match status" value="1"/>
</dbReference>
<evidence type="ECO:0000313" key="11">
    <source>
        <dbReference type="Proteomes" id="UP000326169"/>
    </source>
</evidence>
<dbReference type="SUPFAM" id="SSF50182">
    <property type="entry name" value="Sm-like ribonucleoproteins"/>
    <property type="match status" value="1"/>
</dbReference>
<evidence type="ECO:0000259" key="9">
    <source>
        <dbReference type="Pfam" id="PF21082"/>
    </source>
</evidence>
<dbReference type="Pfam" id="PF21082">
    <property type="entry name" value="MS_channel_3rd"/>
    <property type="match status" value="1"/>
</dbReference>
<dbReference type="EMBL" id="BIMW01000066">
    <property type="protein sequence ID" value="GCE93228.1"/>
    <property type="molecule type" value="Genomic_DNA"/>
</dbReference>
<dbReference type="InterPro" id="IPR049278">
    <property type="entry name" value="MS_channel_C"/>
</dbReference>
<dbReference type="Proteomes" id="UP000326169">
    <property type="component" value="Unassembled WGS sequence"/>
</dbReference>
<proteinExistence type="inferred from homology"/>
<comment type="caution">
    <text evidence="10">The sequence shown here is derived from an EMBL/GenBank/DDBJ whole genome shotgun (WGS) entry which is preliminary data.</text>
</comment>
<feature type="transmembrane region" description="Helical" evidence="7">
    <location>
        <begin position="305"/>
        <end position="327"/>
    </location>
</feature>
<feature type="transmembrane region" description="Helical" evidence="7">
    <location>
        <begin position="394"/>
        <end position="414"/>
    </location>
</feature>
<dbReference type="PANTHER" id="PTHR30460:SF0">
    <property type="entry name" value="MODERATE CONDUCTANCE MECHANOSENSITIVE CHANNEL YBIO"/>
    <property type="match status" value="1"/>
</dbReference>
<feature type="transmembrane region" description="Helical" evidence="7">
    <location>
        <begin position="279"/>
        <end position="299"/>
    </location>
</feature>
<comment type="subcellular location">
    <subcellularLocation>
        <location evidence="1">Cell membrane</location>
        <topology evidence="1">Multi-pass membrane protein</topology>
    </subcellularLocation>
</comment>
<dbReference type="Gene3D" id="3.30.70.100">
    <property type="match status" value="1"/>
</dbReference>
<evidence type="ECO:0000256" key="1">
    <source>
        <dbReference type="ARBA" id="ARBA00004651"/>
    </source>
</evidence>
<feature type="domain" description="Mechanosensitive ion channel MscS C-terminal" evidence="9">
    <location>
        <begin position="486"/>
        <end position="574"/>
    </location>
</feature>
<dbReference type="InterPro" id="IPR045276">
    <property type="entry name" value="YbiO_bact"/>
</dbReference>
<dbReference type="InterPro" id="IPR006685">
    <property type="entry name" value="MscS_channel_2nd"/>
</dbReference>
<keyword evidence="11" id="KW-1185">Reference proteome</keyword>
<keyword evidence="4 7" id="KW-0812">Transmembrane</keyword>
<dbReference type="Pfam" id="PF00924">
    <property type="entry name" value="MS_channel_2nd"/>
    <property type="match status" value="1"/>
</dbReference>
<evidence type="ECO:0000313" key="10">
    <source>
        <dbReference type="EMBL" id="GCE93228.1"/>
    </source>
</evidence>
<feature type="domain" description="Mechanosensitive ion channel MscS" evidence="8">
    <location>
        <begin position="417"/>
        <end position="484"/>
    </location>
</feature>
<reference evidence="10 11" key="1">
    <citation type="journal article" date="2019" name="J Genomics">
        <title>The Draft Genome of a Hydrogen-producing Cyanobacterium, Arthrospira platensis NIES-46.</title>
        <authorList>
            <person name="Suzuki S."/>
            <person name="Yamaguchi H."/>
            <person name="Kawachi M."/>
        </authorList>
    </citation>
    <scope>NUCLEOTIDE SEQUENCE [LARGE SCALE GENOMIC DNA]</scope>
    <source>
        <strain evidence="10 11">NIES-46</strain>
    </source>
</reference>
<keyword evidence="6 7" id="KW-0472">Membrane</keyword>
<sequence length="605" mass="69370">MMKGKFYRFHRVIKWFAIGLLAVGMFAPWGTAAIAQLPPLPTFQDITRVSNPRIRARACANLFCAPVRLDNRSILEVTSQPTISPDHPQDFDVQQRVQRIEKILMSIVAAVENPDTLGIEVGIRNDETVVYAPEQPQIQDQVIITITDFDSLHQGQSKKAIAKQWRDTIYQELYHSISERRAFQQYFWNRKLPFTLLFLGIIILSSWILWQVQKIIDRENQRIQNLSQTATDIIEADPNYDPKIIPKSRLKFGFNQIWSRLPNLSPNQQKQVIQFLRQVTQWGQIFIWLGGLAYLLYYYPATRAIGVALGGVPLSLLVYYLIVIAAIKISHLSIEYSLQEWVNQSLFKYPNSQQRFLSRQITYTAALKGLASFTSYFIGVVLTLNTILSSVFNIQINEILTGVGVIGFALTYIFQSTIKDVLNGCLILWTDQYAVGDVIAVENKSGLVEYINLYITQIRNLDGNLITIPNGSISLVENMTKNWSRVNFTIEVAYDSDIRKAMEVMKRVGEEMLQEPYWRNLILELPQVLGVDAVSHRGMLVRIWITTQPVKQWEVGREFRCRVKEAFDREGIKIGIPQQTLWHQGYHHLLDQNGNHGGEFSSSVN</sequence>
<dbReference type="GeneID" id="301682170"/>
<gene>
    <name evidence="10" type="ORF">NIES46_12770</name>
</gene>
<evidence type="ECO:0000259" key="8">
    <source>
        <dbReference type="Pfam" id="PF00924"/>
    </source>
</evidence>
<dbReference type="InterPro" id="IPR023408">
    <property type="entry name" value="MscS_beta-dom_sf"/>
</dbReference>
<keyword evidence="5 7" id="KW-1133">Transmembrane helix</keyword>
<name>A0A5M3T5F0_LIMPL</name>
<evidence type="ECO:0000256" key="3">
    <source>
        <dbReference type="ARBA" id="ARBA00022475"/>
    </source>
</evidence>
<feature type="transmembrane region" description="Helical" evidence="7">
    <location>
        <begin position="365"/>
        <end position="388"/>
    </location>
</feature>
<evidence type="ECO:0000256" key="6">
    <source>
        <dbReference type="ARBA" id="ARBA00023136"/>
    </source>
</evidence>
<comment type="similarity">
    <text evidence="2">Belongs to the MscS (TC 1.A.23) family.</text>
</comment>
<dbReference type="RefSeq" id="WP_014275048.1">
    <property type="nucleotide sequence ID" value="NZ_BIMW01000066.1"/>
</dbReference>
<dbReference type="InterPro" id="IPR011066">
    <property type="entry name" value="MscS_channel_C_sf"/>
</dbReference>
<accession>A0A5M3T5F0</accession>
<dbReference type="Gene3D" id="2.30.30.60">
    <property type="match status" value="1"/>
</dbReference>
<evidence type="ECO:0000256" key="5">
    <source>
        <dbReference type="ARBA" id="ARBA00022989"/>
    </source>
</evidence>
<evidence type="ECO:0000256" key="7">
    <source>
        <dbReference type="SAM" id="Phobius"/>
    </source>
</evidence>
<evidence type="ECO:0008006" key="12">
    <source>
        <dbReference type="Google" id="ProtNLM"/>
    </source>
</evidence>
<dbReference type="SUPFAM" id="SSF82689">
    <property type="entry name" value="Mechanosensitive channel protein MscS (YggB), C-terminal domain"/>
    <property type="match status" value="1"/>
</dbReference>
<evidence type="ECO:0000256" key="4">
    <source>
        <dbReference type="ARBA" id="ARBA00022692"/>
    </source>
</evidence>